<dbReference type="InterPro" id="IPR051613">
    <property type="entry name" value="ABC_transp_permease_HisMQ"/>
</dbReference>
<evidence type="ECO:0000313" key="12">
    <source>
        <dbReference type="Proteomes" id="UP001143330"/>
    </source>
</evidence>
<dbReference type="InterPro" id="IPR035906">
    <property type="entry name" value="MetI-like_sf"/>
</dbReference>
<dbReference type="NCBIfam" id="TIGR01726">
    <property type="entry name" value="HEQRo_perm_3TM"/>
    <property type="match status" value="1"/>
</dbReference>
<dbReference type="Gene3D" id="1.10.3720.10">
    <property type="entry name" value="MetI-like"/>
    <property type="match status" value="1"/>
</dbReference>
<sequence length="243" mass="25909">MTNLSLADLAGYMRQLGEGALITLELFLTSFALAFIFGVLIGIATLSRSRVVQGIWRVYASIFMGVPSLLVIFLTFYGGSAMLGAVLGEFGARIDISPFGAGVIAFTVVYAAYIAELVRGAIENLPKGQFEGARALAIPPAIMWGKVILPQVMRLALPGLVNVWSFMLKETPLVSLAGLQDLVAAAKIAAGATKEPFIFFVATALVFIAFSALSFRLASRLETRLDRGQRREAAGRSSSRAAA</sequence>
<dbReference type="PANTHER" id="PTHR30133:SF2">
    <property type="entry name" value="ARGININE ABC TRANSPORTER PERMEASE PROTEIN ARTQ"/>
    <property type="match status" value="1"/>
</dbReference>
<comment type="similarity">
    <text evidence="2">Belongs to the binding-protein-dependent transport system permease family. HisMQ subfamily.</text>
</comment>
<feature type="transmembrane region" description="Helical" evidence="9">
    <location>
        <begin position="197"/>
        <end position="218"/>
    </location>
</feature>
<evidence type="ECO:0000256" key="3">
    <source>
        <dbReference type="ARBA" id="ARBA00022448"/>
    </source>
</evidence>
<accession>A0A9W6K0T1</accession>
<keyword evidence="8 9" id="KW-0472">Membrane</keyword>
<evidence type="ECO:0000256" key="7">
    <source>
        <dbReference type="ARBA" id="ARBA00022989"/>
    </source>
</evidence>
<comment type="subcellular location">
    <subcellularLocation>
        <location evidence="1">Cell inner membrane</location>
        <topology evidence="1">Multi-pass membrane protein</topology>
    </subcellularLocation>
    <subcellularLocation>
        <location evidence="9">Cell membrane</location>
        <topology evidence="9">Multi-pass membrane protein</topology>
    </subcellularLocation>
</comment>
<evidence type="ECO:0000256" key="5">
    <source>
        <dbReference type="ARBA" id="ARBA00022519"/>
    </source>
</evidence>
<dbReference type="Proteomes" id="UP001143330">
    <property type="component" value="Unassembled WGS sequence"/>
</dbReference>
<dbReference type="CDD" id="cd06261">
    <property type="entry name" value="TM_PBP2"/>
    <property type="match status" value="1"/>
</dbReference>
<feature type="transmembrane region" description="Helical" evidence="9">
    <location>
        <begin position="96"/>
        <end position="115"/>
    </location>
</feature>
<dbReference type="PANTHER" id="PTHR30133">
    <property type="entry name" value="CATIONIC AMINO ACID TRANSPORTER, MEMBRANE COMPONENT"/>
    <property type="match status" value="1"/>
</dbReference>
<dbReference type="AlphaFoldDB" id="A0A9W6K0T1"/>
<organism evidence="11 12">
    <name type="scientific">Ancylobacter defluvii</name>
    <dbReference type="NCBI Taxonomy" id="1282440"/>
    <lineage>
        <taxon>Bacteria</taxon>
        <taxon>Pseudomonadati</taxon>
        <taxon>Pseudomonadota</taxon>
        <taxon>Alphaproteobacteria</taxon>
        <taxon>Hyphomicrobiales</taxon>
        <taxon>Xanthobacteraceae</taxon>
        <taxon>Ancylobacter</taxon>
    </lineage>
</organism>
<dbReference type="SUPFAM" id="SSF161098">
    <property type="entry name" value="MetI-like"/>
    <property type="match status" value="1"/>
</dbReference>
<feature type="transmembrane region" description="Helical" evidence="9">
    <location>
        <begin position="136"/>
        <end position="157"/>
    </location>
</feature>
<feature type="domain" description="ABC transmembrane type-1" evidence="10">
    <location>
        <begin position="20"/>
        <end position="218"/>
    </location>
</feature>
<evidence type="ECO:0000256" key="1">
    <source>
        <dbReference type="ARBA" id="ARBA00004429"/>
    </source>
</evidence>
<evidence type="ECO:0000256" key="6">
    <source>
        <dbReference type="ARBA" id="ARBA00022692"/>
    </source>
</evidence>
<evidence type="ECO:0000256" key="8">
    <source>
        <dbReference type="ARBA" id="ARBA00023136"/>
    </source>
</evidence>
<keyword evidence="4" id="KW-1003">Cell membrane</keyword>
<feature type="transmembrane region" description="Helical" evidence="9">
    <location>
        <begin position="20"/>
        <end position="46"/>
    </location>
</feature>
<dbReference type="PROSITE" id="PS50928">
    <property type="entry name" value="ABC_TM1"/>
    <property type="match status" value="1"/>
</dbReference>
<evidence type="ECO:0000256" key="2">
    <source>
        <dbReference type="ARBA" id="ARBA00010072"/>
    </source>
</evidence>
<keyword evidence="5" id="KW-0997">Cell inner membrane</keyword>
<dbReference type="EMBL" id="BSFM01000017">
    <property type="protein sequence ID" value="GLK86121.1"/>
    <property type="molecule type" value="Genomic_DNA"/>
</dbReference>
<reference evidence="11" key="1">
    <citation type="journal article" date="2014" name="Int. J. Syst. Evol. Microbiol.">
        <title>Complete genome sequence of Corynebacterium casei LMG S-19264T (=DSM 44701T), isolated from a smear-ripened cheese.</title>
        <authorList>
            <consortium name="US DOE Joint Genome Institute (JGI-PGF)"/>
            <person name="Walter F."/>
            <person name="Albersmeier A."/>
            <person name="Kalinowski J."/>
            <person name="Ruckert C."/>
        </authorList>
    </citation>
    <scope>NUCLEOTIDE SEQUENCE</scope>
    <source>
        <strain evidence="11">VKM B-2789</strain>
    </source>
</reference>
<keyword evidence="6 9" id="KW-0812">Transmembrane</keyword>
<feature type="transmembrane region" description="Helical" evidence="9">
    <location>
        <begin position="58"/>
        <end position="76"/>
    </location>
</feature>
<protein>
    <submittedName>
        <fullName evidence="11">Histidine/lysine/arginine/ornithine ABC transporter permease HisQ</fullName>
    </submittedName>
</protein>
<proteinExistence type="inferred from homology"/>
<keyword evidence="12" id="KW-1185">Reference proteome</keyword>
<gene>
    <name evidence="11" type="primary">hisQ</name>
    <name evidence="11" type="ORF">GCM10017653_41910</name>
</gene>
<dbReference type="RefSeq" id="WP_213360326.1">
    <property type="nucleotide sequence ID" value="NZ_BSFM01000017.1"/>
</dbReference>
<keyword evidence="7 9" id="KW-1133">Transmembrane helix</keyword>
<name>A0A9W6K0T1_9HYPH</name>
<evidence type="ECO:0000256" key="9">
    <source>
        <dbReference type="RuleBase" id="RU363032"/>
    </source>
</evidence>
<dbReference type="InterPro" id="IPR010065">
    <property type="entry name" value="AA_ABC_transptr_permease_3TM"/>
</dbReference>
<reference evidence="11" key="2">
    <citation type="submission" date="2023-01" db="EMBL/GenBank/DDBJ databases">
        <authorList>
            <person name="Sun Q."/>
            <person name="Evtushenko L."/>
        </authorList>
    </citation>
    <scope>NUCLEOTIDE SEQUENCE</scope>
    <source>
        <strain evidence="11">VKM B-2789</strain>
    </source>
</reference>
<dbReference type="Pfam" id="PF00528">
    <property type="entry name" value="BPD_transp_1"/>
    <property type="match status" value="1"/>
</dbReference>
<evidence type="ECO:0000313" key="11">
    <source>
        <dbReference type="EMBL" id="GLK86121.1"/>
    </source>
</evidence>
<dbReference type="InterPro" id="IPR000515">
    <property type="entry name" value="MetI-like"/>
</dbReference>
<dbReference type="GO" id="GO:0043190">
    <property type="term" value="C:ATP-binding cassette (ABC) transporter complex"/>
    <property type="evidence" value="ECO:0007669"/>
    <property type="project" value="InterPro"/>
</dbReference>
<evidence type="ECO:0000256" key="4">
    <source>
        <dbReference type="ARBA" id="ARBA00022475"/>
    </source>
</evidence>
<keyword evidence="3 9" id="KW-0813">Transport</keyword>
<comment type="caution">
    <text evidence="11">The sequence shown here is derived from an EMBL/GenBank/DDBJ whole genome shotgun (WGS) entry which is preliminary data.</text>
</comment>
<dbReference type="GO" id="GO:0022857">
    <property type="term" value="F:transmembrane transporter activity"/>
    <property type="evidence" value="ECO:0007669"/>
    <property type="project" value="InterPro"/>
</dbReference>
<evidence type="ECO:0000259" key="10">
    <source>
        <dbReference type="PROSITE" id="PS50928"/>
    </source>
</evidence>